<dbReference type="PANTHER" id="PTHR16277:SF10">
    <property type="entry name" value="SERTA DOMAIN-CONTAINING PROTEIN 2"/>
    <property type="match status" value="1"/>
</dbReference>
<feature type="compositionally biased region" description="Low complexity" evidence="1">
    <location>
        <begin position="138"/>
        <end position="147"/>
    </location>
</feature>
<keyword evidence="5" id="KW-1185">Reference proteome</keyword>
<feature type="region of interest" description="Disordered" evidence="1">
    <location>
        <begin position="127"/>
        <end position="184"/>
    </location>
</feature>
<feature type="domain" description="SERTA" evidence="3">
    <location>
        <begin position="78"/>
        <end position="124"/>
    </location>
</feature>
<dbReference type="Pfam" id="PF06031">
    <property type="entry name" value="SERTA"/>
    <property type="match status" value="1"/>
</dbReference>
<evidence type="ECO:0000256" key="1">
    <source>
        <dbReference type="SAM" id="MobiDB-lite"/>
    </source>
</evidence>
<comment type="caution">
    <text evidence="4">The sequence shown here is derived from an EMBL/GenBank/DDBJ whole genome shotgun (WGS) entry which is preliminary data.</text>
</comment>
<dbReference type="EMBL" id="JAAKFY010000009">
    <property type="protein sequence ID" value="KAF3852678.1"/>
    <property type="molecule type" value="Genomic_DNA"/>
</dbReference>
<evidence type="ECO:0000313" key="5">
    <source>
        <dbReference type="Proteomes" id="UP000518266"/>
    </source>
</evidence>
<accession>A0A7J5YX32</accession>
<evidence type="ECO:0000256" key="2">
    <source>
        <dbReference type="SAM" id="Phobius"/>
    </source>
</evidence>
<dbReference type="PROSITE" id="PS51053">
    <property type="entry name" value="SERTA"/>
    <property type="match status" value="1"/>
</dbReference>
<keyword evidence="2" id="KW-0812">Transmembrane</keyword>
<proteinExistence type="predicted"/>
<keyword evidence="2" id="KW-1133">Transmembrane helix</keyword>
<dbReference type="GO" id="GO:0005634">
    <property type="term" value="C:nucleus"/>
    <property type="evidence" value="ECO:0007669"/>
    <property type="project" value="TreeGrafter"/>
</dbReference>
<dbReference type="PANTHER" id="PTHR16277">
    <property type="entry name" value="CELL DIVISION CYCLE ASSOCIATED PROTEIN 4/SERTA DOMAIN-CONTAINING PROTEIN 2"/>
    <property type="match status" value="1"/>
</dbReference>
<evidence type="ECO:0000313" key="4">
    <source>
        <dbReference type="EMBL" id="KAF3852678.1"/>
    </source>
</evidence>
<evidence type="ECO:0000259" key="3">
    <source>
        <dbReference type="PROSITE" id="PS51053"/>
    </source>
</evidence>
<feature type="transmembrane region" description="Helical" evidence="2">
    <location>
        <begin position="21"/>
        <end position="40"/>
    </location>
</feature>
<dbReference type="AlphaFoldDB" id="A0A7J5YX32"/>
<dbReference type="InterPro" id="IPR052262">
    <property type="entry name" value="E2F-SERTA_domain_protein"/>
</dbReference>
<gene>
    <name evidence="4" type="ORF">F7725_006033</name>
</gene>
<dbReference type="InterPro" id="IPR009263">
    <property type="entry name" value="SERTA_dom"/>
</dbReference>
<dbReference type="Proteomes" id="UP000518266">
    <property type="component" value="Unassembled WGS sequence"/>
</dbReference>
<protein>
    <recommendedName>
        <fullName evidence="3">SERTA domain-containing protein</fullName>
    </recommendedName>
</protein>
<keyword evidence="2" id="KW-0472">Membrane</keyword>
<name>A0A7J5YX32_DISMA</name>
<reference evidence="4 5" key="1">
    <citation type="submission" date="2020-03" db="EMBL/GenBank/DDBJ databases">
        <title>Dissostichus mawsoni Genome sequencing and assembly.</title>
        <authorList>
            <person name="Park H."/>
        </authorList>
    </citation>
    <scope>NUCLEOTIDE SEQUENCE [LARGE SCALE GENOMIC DNA]</scope>
    <source>
        <strain evidence="4">DM0001</strain>
        <tissue evidence="4">Muscle</tissue>
    </source>
</reference>
<sequence>RGSRRWRRRNDGGVETDNLNGLTAGFSSIFFPFFVFLLTVKQLLFTASPTTPMQQRRPWMGLATCERRPPSGGVVFQTSSTRQTLLNMSLMKLYGPRPADLRLQRRVLINNVIQRIHRDFRQEGGGEDLPMFFTLPPSSSSSSSSSSQHLLLSPRMPPSPSPSPKDSFSSALEEIEELSPPSKMAPMVTADDLVRSMSGFGATGGQNQPFKMDLAELDHIMEVLVGS</sequence>
<feature type="non-terminal residue" evidence="4">
    <location>
        <position position="1"/>
    </location>
</feature>
<organism evidence="4 5">
    <name type="scientific">Dissostichus mawsoni</name>
    <name type="common">Antarctic cod</name>
    <dbReference type="NCBI Taxonomy" id="36200"/>
    <lineage>
        <taxon>Eukaryota</taxon>
        <taxon>Metazoa</taxon>
        <taxon>Chordata</taxon>
        <taxon>Craniata</taxon>
        <taxon>Vertebrata</taxon>
        <taxon>Euteleostomi</taxon>
        <taxon>Actinopterygii</taxon>
        <taxon>Neopterygii</taxon>
        <taxon>Teleostei</taxon>
        <taxon>Neoteleostei</taxon>
        <taxon>Acanthomorphata</taxon>
        <taxon>Eupercaria</taxon>
        <taxon>Perciformes</taxon>
        <taxon>Notothenioidei</taxon>
        <taxon>Nototheniidae</taxon>
        <taxon>Dissostichus</taxon>
    </lineage>
</organism>
<dbReference type="OrthoDB" id="8910518at2759"/>